<evidence type="ECO:0000313" key="3">
    <source>
        <dbReference type="WBParaSite" id="MBELARI_LOCUS13636"/>
    </source>
</evidence>
<organism evidence="2 3">
    <name type="scientific">Mesorhabditis belari</name>
    <dbReference type="NCBI Taxonomy" id="2138241"/>
    <lineage>
        <taxon>Eukaryota</taxon>
        <taxon>Metazoa</taxon>
        <taxon>Ecdysozoa</taxon>
        <taxon>Nematoda</taxon>
        <taxon>Chromadorea</taxon>
        <taxon>Rhabditida</taxon>
        <taxon>Rhabditina</taxon>
        <taxon>Rhabditomorpha</taxon>
        <taxon>Rhabditoidea</taxon>
        <taxon>Rhabditidae</taxon>
        <taxon>Mesorhabditinae</taxon>
        <taxon>Mesorhabditis</taxon>
    </lineage>
</organism>
<dbReference type="WBParaSite" id="MBELARI_LOCUS13636">
    <property type="protein sequence ID" value="MBELARI_LOCUS13636"/>
    <property type="gene ID" value="MBELARI_LOCUS13636"/>
</dbReference>
<sequence>MLRSFWTCSIFCFWSVVASYDPCTPKSSRTIIFLFDPTVPANDQEILAANDSLDPLRNAIIQTANLYDVAGKKAYMGLGEMRTEKYLSFVDPSQISSILDSWKETTSPWKIGIDDMVEELKNFGYSIMVVGFETDVSQLSLWGNTTTVKTAEEFVKLAIKFNEGYDCPGTTTIAQTISTTVERRETTTDFISTTPKYQFCTQNSRLDI</sequence>
<accession>A0AAF3EIL0</accession>
<reference evidence="3" key="1">
    <citation type="submission" date="2024-02" db="UniProtKB">
        <authorList>
            <consortium name="WormBaseParasite"/>
        </authorList>
    </citation>
    <scope>IDENTIFICATION</scope>
</reference>
<protein>
    <submittedName>
        <fullName evidence="3">Uncharacterized protein</fullName>
    </submittedName>
</protein>
<feature type="signal peptide" evidence="1">
    <location>
        <begin position="1"/>
        <end position="19"/>
    </location>
</feature>
<evidence type="ECO:0000313" key="2">
    <source>
        <dbReference type="Proteomes" id="UP000887575"/>
    </source>
</evidence>
<name>A0AAF3EIL0_9BILA</name>
<evidence type="ECO:0000256" key="1">
    <source>
        <dbReference type="SAM" id="SignalP"/>
    </source>
</evidence>
<proteinExistence type="predicted"/>
<keyword evidence="2" id="KW-1185">Reference proteome</keyword>
<keyword evidence="1" id="KW-0732">Signal</keyword>
<dbReference type="AlphaFoldDB" id="A0AAF3EIL0"/>
<feature type="chain" id="PRO_5041917683" evidence="1">
    <location>
        <begin position="20"/>
        <end position="208"/>
    </location>
</feature>
<dbReference type="Proteomes" id="UP000887575">
    <property type="component" value="Unassembled WGS sequence"/>
</dbReference>